<feature type="compositionally biased region" description="Acidic residues" evidence="2">
    <location>
        <begin position="799"/>
        <end position="823"/>
    </location>
</feature>
<feature type="compositionally biased region" description="Pro residues" evidence="2">
    <location>
        <begin position="16"/>
        <end position="33"/>
    </location>
</feature>
<feature type="compositionally biased region" description="Pro residues" evidence="2">
    <location>
        <begin position="82"/>
        <end position="92"/>
    </location>
</feature>
<feature type="region of interest" description="Disordered" evidence="2">
    <location>
        <begin position="1"/>
        <end position="283"/>
    </location>
</feature>
<proteinExistence type="predicted"/>
<evidence type="ECO:0008006" key="5">
    <source>
        <dbReference type="Google" id="ProtNLM"/>
    </source>
</evidence>
<evidence type="ECO:0000313" key="3">
    <source>
        <dbReference type="EMBL" id="CAH0369144.1"/>
    </source>
</evidence>
<feature type="compositionally biased region" description="Pro residues" evidence="2">
    <location>
        <begin position="119"/>
        <end position="139"/>
    </location>
</feature>
<keyword evidence="1" id="KW-0175">Coiled coil</keyword>
<dbReference type="EMBL" id="CAKKNE010000002">
    <property type="protein sequence ID" value="CAH0369144.1"/>
    <property type="molecule type" value="Genomic_DNA"/>
</dbReference>
<dbReference type="PANTHER" id="PTHR38394">
    <property type="entry name" value="NEUROFILAMENT LIGHT PROTEIN"/>
    <property type="match status" value="1"/>
</dbReference>
<dbReference type="PANTHER" id="PTHR38394:SF1">
    <property type="entry name" value="NEUROFILAMENT LIGHT PROTEIN"/>
    <property type="match status" value="1"/>
</dbReference>
<accession>A0A8J2WVN1</accession>
<feature type="compositionally biased region" description="Polar residues" evidence="2">
    <location>
        <begin position="37"/>
        <end position="48"/>
    </location>
</feature>
<name>A0A8J2WVN1_9STRA</name>
<sequence>MDLFGGLSVKQEASKPPSPAPEAPATPAEPEPPATGRESTGSAFSFLNSPPPAEPEPEPEPEPAPEPSLLDLRAEPEVIRAPTPPVPEPPKPVVRRPIVKKKRAKRVGYERTSEDGSAPPTPPPPEPEPEPAAPEPEPSPPKEEEEDPDEGLSAEQAAWLHQAAEAPAPAPVRAAPPPRPHTASPKAERKKPTVISKMEEAGKRLTGVFKRPSPRQKSPPARAPTPDVAPSSSEDEEDDTSDLEAKVRAAMARNDSDESVDELDYAPREEVVEPPTKRPGDELKDTLDAFVVATEDLCMRLSSHERRGVEAQRERQALAEERSSLDAALAKVLKEQAELAEAEDYEGADALQVRVDAARREVELRVERLDELDRDVHSEDSSIEQRRKDHELALKDLASWLRRFHEDQRSVLTCEEANAERKSSTEEKRLAAEGERLAMERAHVDRDAALVADEFERMEQLIEQQTSGDLERRDALADQRALKELELEDLRRRVAVLEAERDAVEAELDDCDGKIKLARSKFERQLQRLAQRDQMVKASAKDCEREQHALDAERAQQACSGALVAADLSSRRRVAETAASELDAADRLANSKPVWQADEVDDDDESLRQPRKNCEEAEASLREACSKRDALDDDALILRNALKALDDRLPELERQKKAAAAARNYKEAGALAKEATELKTTRAAKEEKLAALSEPRSAASKAVDEARSKRDEARSALDAVAREADVVVLRSLRRRARALKRCRRALSGQTGLRLDAAADALVRCELATLDARCSDLKRKSGLDDVAESSDSEASQNGVVEEEAPASPEPAEEAPAVEEEDSPEAAEAKAALAARLAELEKEIETAVEAEDYERADELNTAADGLRAELDAL</sequence>
<feature type="compositionally biased region" description="Pro residues" evidence="2">
    <location>
        <begin position="168"/>
        <end position="180"/>
    </location>
</feature>
<feature type="compositionally biased region" description="Basic residues" evidence="2">
    <location>
        <begin position="93"/>
        <end position="106"/>
    </location>
</feature>
<dbReference type="Proteomes" id="UP000789595">
    <property type="component" value="Unassembled WGS sequence"/>
</dbReference>
<feature type="compositionally biased region" description="Acidic residues" evidence="2">
    <location>
        <begin position="233"/>
        <end position="242"/>
    </location>
</feature>
<feature type="compositionally biased region" description="Basic and acidic residues" evidence="2">
    <location>
        <begin position="265"/>
        <end position="283"/>
    </location>
</feature>
<dbReference type="AlphaFoldDB" id="A0A8J2WVN1"/>
<gene>
    <name evidence="3" type="ORF">PECAL_2P22540</name>
</gene>
<keyword evidence="4" id="KW-1185">Reference proteome</keyword>
<evidence type="ECO:0000313" key="4">
    <source>
        <dbReference type="Proteomes" id="UP000789595"/>
    </source>
</evidence>
<protein>
    <recommendedName>
        <fullName evidence="5">UVR domain-containing protein</fullName>
    </recommendedName>
</protein>
<dbReference type="OrthoDB" id="440542at2759"/>
<feature type="coiled-coil region" evidence="1">
    <location>
        <begin position="473"/>
        <end position="514"/>
    </location>
</feature>
<evidence type="ECO:0000256" key="1">
    <source>
        <dbReference type="SAM" id="Coils"/>
    </source>
</evidence>
<feature type="coiled-coil region" evidence="1">
    <location>
        <begin position="301"/>
        <end position="375"/>
    </location>
</feature>
<feature type="compositionally biased region" description="Basic and acidic residues" evidence="2">
    <location>
        <begin position="186"/>
        <end position="203"/>
    </location>
</feature>
<comment type="caution">
    <text evidence="3">The sequence shown here is derived from an EMBL/GenBank/DDBJ whole genome shotgun (WGS) entry which is preliminary data.</text>
</comment>
<feature type="compositionally biased region" description="Acidic residues" evidence="2">
    <location>
        <begin position="143"/>
        <end position="152"/>
    </location>
</feature>
<evidence type="ECO:0000256" key="2">
    <source>
        <dbReference type="SAM" id="MobiDB-lite"/>
    </source>
</evidence>
<organism evidence="3 4">
    <name type="scientific">Pelagomonas calceolata</name>
    <dbReference type="NCBI Taxonomy" id="35677"/>
    <lineage>
        <taxon>Eukaryota</taxon>
        <taxon>Sar</taxon>
        <taxon>Stramenopiles</taxon>
        <taxon>Ochrophyta</taxon>
        <taxon>Pelagophyceae</taxon>
        <taxon>Pelagomonadales</taxon>
        <taxon>Pelagomonadaceae</taxon>
        <taxon>Pelagomonas</taxon>
    </lineage>
</organism>
<feature type="compositionally biased region" description="Low complexity" evidence="2">
    <location>
        <begin position="154"/>
        <end position="167"/>
    </location>
</feature>
<feature type="coiled-coil region" evidence="1">
    <location>
        <begin position="614"/>
        <end position="662"/>
    </location>
</feature>
<dbReference type="PRINTS" id="PR01217">
    <property type="entry name" value="PRICHEXTENSN"/>
</dbReference>
<feature type="region of interest" description="Disordered" evidence="2">
    <location>
        <begin position="780"/>
        <end position="828"/>
    </location>
</feature>
<reference evidence="3" key="1">
    <citation type="submission" date="2021-11" db="EMBL/GenBank/DDBJ databases">
        <authorList>
            <consortium name="Genoscope - CEA"/>
            <person name="William W."/>
        </authorList>
    </citation>
    <scope>NUCLEOTIDE SEQUENCE</scope>
</reference>